<protein>
    <submittedName>
        <fullName evidence="1">Uncharacterized protein</fullName>
    </submittedName>
</protein>
<proteinExistence type="predicted"/>
<organism evidence="1">
    <name type="scientific">Oryza barthii</name>
    <dbReference type="NCBI Taxonomy" id="65489"/>
    <lineage>
        <taxon>Eukaryota</taxon>
        <taxon>Viridiplantae</taxon>
        <taxon>Streptophyta</taxon>
        <taxon>Embryophyta</taxon>
        <taxon>Tracheophyta</taxon>
        <taxon>Spermatophyta</taxon>
        <taxon>Magnoliopsida</taxon>
        <taxon>Liliopsida</taxon>
        <taxon>Poales</taxon>
        <taxon>Poaceae</taxon>
        <taxon>BOP clade</taxon>
        <taxon>Oryzoideae</taxon>
        <taxon>Oryzeae</taxon>
        <taxon>Oryzinae</taxon>
        <taxon>Oryza</taxon>
    </lineage>
</organism>
<accession>A0A0D3GZM6</accession>
<keyword evidence="2" id="KW-1185">Reference proteome</keyword>
<evidence type="ECO:0000313" key="1">
    <source>
        <dbReference type="EnsemblPlants" id="OBART08G12800.1"/>
    </source>
</evidence>
<dbReference type="EnsemblPlants" id="OBART08G12800.1">
    <property type="protein sequence ID" value="OBART08G12800.1"/>
    <property type="gene ID" value="OBART08G12800"/>
</dbReference>
<dbReference type="Gramene" id="OBART08G12800.1">
    <property type="protein sequence ID" value="OBART08G12800.1"/>
    <property type="gene ID" value="OBART08G12800"/>
</dbReference>
<dbReference type="STRING" id="65489.A0A0D3GZM6"/>
<evidence type="ECO:0000313" key="2">
    <source>
        <dbReference type="Proteomes" id="UP000026960"/>
    </source>
</evidence>
<dbReference type="AlphaFoldDB" id="A0A0D3GZM6"/>
<reference evidence="1" key="2">
    <citation type="submission" date="2015-03" db="UniProtKB">
        <authorList>
            <consortium name="EnsemblPlants"/>
        </authorList>
    </citation>
    <scope>IDENTIFICATION</scope>
</reference>
<dbReference type="HOGENOM" id="CLU_3071874_0_0_1"/>
<name>A0A0D3GZM6_9ORYZ</name>
<reference evidence="1" key="1">
    <citation type="journal article" date="2009" name="Rice">
        <title>De Novo Next Generation Sequencing of Plant Genomes.</title>
        <authorList>
            <person name="Rounsley S."/>
            <person name="Marri P.R."/>
            <person name="Yu Y."/>
            <person name="He R."/>
            <person name="Sisneros N."/>
            <person name="Goicoechea J.L."/>
            <person name="Lee S.J."/>
            <person name="Angelova A."/>
            <person name="Kudrna D."/>
            <person name="Luo M."/>
            <person name="Affourtit J."/>
            <person name="Desany B."/>
            <person name="Knight J."/>
            <person name="Niazi F."/>
            <person name="Egholm M."/>
            <person name="Wing R.A."/>
        </authorList>
    </citation>
    <scope>NUCLEOTIDE SEQUENCE [LARGE SCALE GENOMIC DNA]</scope>
    <source>
        <strain evidence="1">cv. IRGC 105608</strain>
    </source>
</reference>
<dbReference type="Proteomes" id="UP000026960">
    <property type="component" value="Chromosome 8"/>
</dbReference>
<sequence length="53" mass="5888">MPCFRAIVVDFHAVVVDNLNNSSELAVRRVAAIAGDHSRNLAFHKFAIARMHV</sequence>
<dbReference type="PaxDb" id="65489-OBART08G12800.1"/>